<dbReference type="InterPro" id="IPR000719">
    <property type="entry name" value="Prot_kinase_dom"/>
</dbReference>
<dbReference type="AlphaFoldDB" id="A0AAD4TIH8"/>
<reference evidence="7" key="1">
    <citation type="submission" date="2022-04" db="EMBL/GenBank/DDBJ databases">
        <title>A functionally conserved STORR gene fusion in Papaver species that diverged 16.8 million years ago.</title>
        <authorList>
            <person name="Catania T."/>
        </authorList>
    </citation>
    <scope>NUCLEOTIDE SEQUENCE</scope>
    <source>
        <strain evidence="7">S-188037</strain>
    </source>
</reference>
<evidence type="ECO:0000313" key="7">
    <source>
        <dbReference type="EMBL" id="KAI3958165.1"/>
    </source>
</evidence>
<name>A0AAD4TIH8_9MAGN</name>
<keyword evidence="4" id="KW-0067">ATP-binding</keyword>
<dbReference type="Pfam" id="PF14111">
    <property type="entry name" value="DUF4283"/>
    <property type="match status" value="1"/>
</dbReference>
<dbReference type="GO" id="GO:0004672">
    <property type="term" value="F:protein kinase activity"/>
    <property type="evidence" value="ECO:0007669"/>
    <property type="project" value="InterPro"/>
</dbReference>
<comment type="caution">
    <text evidence="7">The sequence shown here is derived from an EMBL/GenBank/DDBJ whole genome shotgun (WGS) entry which is preliminary data.</text>
</comment>
<evidence type="ECO:0000259" key="6">
    <source>
        <dbReference type="PROSITE" id="PS50011"/>
    </source>
</evidence>
<keyword evidence="3" id="KW-0418">Kinase</keyword>
<evidence type="ECO:0000256" key="2">
    <source>
        <dbReference type="ARBA" id="ARBA00022741"/>
    </source>
</evidence>
<evidence type="ECO:0000256" key="1">
    <source>
        <dbReference type="ARBA" id="ARBA00022679"/>
    </source>
</evidence>
<proteinExistence type="predicted"/>
<keyword evidence="1" id="KW-0808">Transferase</keyword>
<dbReference type="InterPro" id="IPR011009">
    <property type="entry name" value="Kinase-like_dom_sf"/>
</dbReference>
<accession>A0AAD4TIH8</accession>
<feature type="domain" description="Protein kinase" evidence="6">
    <location>
        <begin position="63"/>
        <end position="359"/>
    </location>
</feature>
<evidence type="ECO:0000313" key="8">
    <source>
        <dbReference type="Proteomes" id="UP001202328"/>
    </source>
</evidence>
<feature type="region of interest" description="Disordered" evidence="5">
    <location>
        <begin position="1"/>
        <end position="20"/>
    </location>
</feature>
<evidence type="ECO:0000256" key="5">
    <source>
        <dbReference type="SAM" id="MobiDB-lite"/>
    </source>
</evidence>
<dbReference type="SUPFAM" id="SSF56112">
    <property type="entry name" value="Protein kinase-like (PK-like)"/>
    <property type="match status" value="1"/>
</dbReference>
<gene>
    <name evidence="7" type="ORF">MKW98_020807</name>
</gene>
<evidence type="ECO:0000256" key="3">
    <source>
        <dbReference type="ARBA" id="ARBA00022777"/>
    </source>
</evidence>
<keyword evidence="8" id="KW-1185">Reference proteome</keyword>
<dbReference type="EMBL" id="JAJJMB010001184">
    <property type="protein sequence ID" value="KAI3958165.1"/>
    <property type="molecule type" value="Genomic_DNA"/>
</dbReference>
<dbReference type="PANTHER" id="PTHR47973">
    <property type="entry name" value="CYSTEINE-RICH RECEPTOR-LIKE PROTEIN KINASE 3"/>
    <property type="match status" value="1"/>
</dbReference>
<protein>
    <recommendedName>
        <fullName evidence="6">Protein kinase domain-containing protein</fullName>
    </recommendedName>
</protein>
<dbReference type="GO" id="GO:0005524">
    <property type="term" value="F:ATP binding"/>
    <property type="evidence" value="ECO:0007669"/>
    <property type="project" value="UniProtKB-KW"/>
</dbReference>
<keyword evidence="2" id="KW-0547">Nucleotide-binding</keyword>
<dbReference type="Gene3D" id="1.10.510.10">
    <property type="entry name" value="Transferase(Phosphotransferase) domain 1"/>
    <property type="match status" value="1"/>
</dbReference>
<dbReference type="InterPro" id="IPR025558">
    <property type="entry name" value="DUF4283"/>
</dbReference>
<dbReference type="PROSITE" id="PS50011">
    <property type="entry name" value="PROTEIN_KINASE_DOM"/>
    <property type="match status" value="1"/>
</dbReference>
<evidence type="ECO:0000256" key="4">
    <source>
        <dbReference type="ARBA" id="ARBA00022840"/>
    </source>
</evidence>
<dbReference type="Pfam" id="PF07714">
    <property type="entry name" value="PK_Tyr_Ser-Thr"/>
    <property type="match status" value="1"/>
</dbReference>
<sequence length="634" mass="70536">MPILGRKPVPEQEELTQKSFSLSIKDDGSVTNTKAKGKKITAAEDIRRENFSYKQIKAATKDFKPANKIGEGGFGSGKLPDGREIAVKVISPNSTQGEKEFLSEINTVSSHPNIVELFGHCVARDNKGYIAPEYLKHGYLTEKADVYCFGVVVLELMSGMSWRGYLNRSQNLLEIAKDLKMKQSLISLLDQDLTNISENEATMVLDLAVLCTSDSPKARPNMSDVNVTNTLAVQLESDDLTGVTSDEMALNDFSVNYLEIVTNPGNAPTTSANEVTMISESCELISVAKDDKSGDDKDGAGFQSSGHFSLMEVTNTKSTAVVWDYNAAAKDLKREVGEDEIPIRSSHVASNSTKLHSHVKASVGDGADDSKSSVICTNIPTSDTLVSNAKVSSTSSTLNDITEMGDEDELEYIKPHFEEGKYHIECSNEEFKVGCNKWKNSLVGYFLSEDGTFNVDKEVVAEVVLRQTMVNVSVFSIRNEHYLFQFSCVEDKTKVLESSSLLHVEGNPLLLIKWDWKLTFDKAETMKCIPIWVRIYNLPLFLWNPSCLSKVVSAFGIPICADQKTKKKHRLDYARVYMKVDANKPLLDSFLISVKGIDYLLNLEYDWKPLRCTNCFTFGHTELKCKLKIKVKQD</sequence>
<dbReference type="InterPro" id="IPR001245">
    <property type="entry name" value="Ser-Thr/Tyr_kinase_cat_dom"/>
</dbReference>
<dbReference type="Gene3D" id="3.30.200.20">
    <property type="entry name" value="Phosphorylase Kinase, domain 1"/>
    <property type="match status" value="1"/>
</dbReference>
<organism evidence="7 8">
    <name type="scientific">Papaver atlanticum</name>
    <dbReference type="NCBI Taxonomy" id="357466"/>
    <lineage>
        <taxon>Eukaryota</taxon>
        <taxon>Viridiplantae</taxon>
        <taxon>Streptophyta</taxon>
        <taxon>Embryophyta</taxon>
        <taxon>Tracheophyta</taxon>
        <taxon>Spermatophyta</taxon>
        <taxon>Magnoliopsida</taxon>
        <taxon>Ranunculales</taxon>
        <taxon>Papaveraceae</taxon>
        <taxon>Papaveroideae</taxon>
        <taxon>Papaver</taxon>
    </lineage>
</organism>
<dbReference type="Proteomes" id="UP001202328">
    <property type="component" value="Unassembled WGS sequence"/>
</dbReference>
<dbReference type="InterPro" id="IPR052059">
    <property type="entry name" value="CR_Ser/Thr_kinase"/>
</dbReference>